<keyword evidence="6" id="KW-1185">Reference proteome</keyword>
<proteinExistence type="predicted"/>
<gene>
    <name evidence="5" type="ORF">PVAP13_7KG166855</name>
</gene>
<comment type="caution">
    <text evidence="5">The sequence shown here is derived from an EMBL/GenBank/DDBJ whole genome shotgun (WGS) entry which is preliminary data.</text>
</comment>
<dbReference type="PANTHER" id="PTHR10903">
    <property type="entry name" value="GTPASE, IMAP FAMILY MEMBER-RELATED"/>
    <property type="match status" value="1"/>
</dbReference>
<accession>A0A8T0QN17</accession>
<dbReference type="Gene3D" id="3.40.50.300">
    <property type="entry name" value="P-loop containing nucleotide triphosphate hydrolases"/>
    <property type="match status" value="1"/>
</dbReference>
<dbReference type="PANTHER" id="PTHR10903:SF102">
    <property type="entry name" value="OS04G0441600 PROTEIN"/>
    <property type="match status" value="1"/>
</dbReference>
<feature type="region of interest" description="Disordered" evidence="3">
    <location>
        <begin position="226"/>
        <end position="245"/>
    </location>
</feature>
<reference evidence="5" key="1">
    <citation type="submission" date="2020-05" db="EMBL/GenBank/DDBJ databases">
        <title>WGS assembly of Panicum virgatum.</title>
        <authorList>
            <person name="Lovell J.T."/>
            <person name="Jenkins J."/>
            <person name="Shu S."/>
            <person name="Juenger T.E."/>
            <person name="Schmutz J."/>
        </authorList>
    </citation>
    <scope>NUCLEOTIDE SEQUENCE</scope>
    <source>
        <strain evidence="5">AP13</strain>
    </source>
</reference>
<feature type="region of interest" description="Disordered" evidence="3">
    <location>
        <begin position="170"/>
        <end position="219"/>
    </location>
</feature>
<evidence type="ECO:0000313" key="5">
    <source>
        <dbReference type="EMBL" id="KAG2572294.1"/>
    </source>
</evidence>
<evidence type="ECO:0000259" key="4">
    <source>
        <dbReference type="Pfam" id="PF04548"/>
    </source>
</evidence>
<dbReference type="GO" id="GO:0005525">
    <property type="term" value="F:GTP binding"/>
    <property type="evidence" value="ECO:0007669"/>
    <property type="project" value="UniProtKB-KW"/>
</dbReference>
<dbReference type="Proteomes" id="UP000823388">
    <property type="component" value="Chromosome 7K"/>
</dbReference>
<keyword evidence="2" id="KW-0342">GTP-binding</keyword>
<keyword evidence="1" id="KW-0547">Nucleotide-binding</keyword>
<dbReference type="AlphaFoldDB" id="A0A8T0QN17"/>
<dbReference type="InterPro" id="IPR006703">
    <property type="entry name" value="G_AIG1"/>
</dbReference>
<sequence length="245" mass="28783">MARDGMHAMLMVFSATSRFSHEDEKTIEAIKMFFDDTIIDHLILVFTNGDRIGEDSWNKMLTDDDNCPKYLQDVLKQCKNRLKKLLDMVDSIVSSKCGKPFSNVMFARIKKAYEQKFHAKGGSAKQVSELRKDGSYDEYFAPLAKMVEEKLNKTIEKMEKQLCEEKKARQKAEERMTQAMLESKEEMSRLRLNLEKAREENKKYRESENVRREKDEETQEEIKNLKEKLNHLEKLRHPNSCGNRS</sequence>
<organism evidence="5 6">
    <name type="scientific">Panicum virgatum</name>
    <name type="common">Blackwell switchgrass</name>
    <dbReference type="NCBI Taxonomy" id="38727"/>
    <lineage>
        <taxon>Eukaryota</taxon>
        <taxon>Viridiplantae</taxon>
        <taxon>Streptophyta</taxon>
        <taxon>Embryophyta</taxon>
        <taxon>Tracheophyta</taxon>
        <taxon>Spermatophyta</taxon>
        <taxon>Magnoliopsida</taxon>
        <taxon>Liliopsida</taxon>
        <taxon>Poales</taxon>
        <taxon>Poaceae</taxon>
        <taxon>PACMAD clade</taxon>
        <taxon>Panicoideae</taxon>
        <taxon>Panicodae</taxon>
        <taxon>Paniceae</taxon>
        <taxon>Panicinae</taxon>
        <taxon>Panicum</taxon>
        <taxon>Panicum sect. Hiantes</taxon>
    </lineage>
</organism>
<feature type="compositionally biased region" description="Basic and acidic residues" evidence="3">
    <location>
        <begin position="226"/>
        <end position="236"/>
    </location>
</feature>
<evidence type="ECO:0000313" key="6">
    <source>
        <dbReference type="Proteomes" id="UP000823388"/>
    </source>
</evidence>
<evidence type="ECO:0000256" key="1">
    <source>
        <dbReference type="ARBA" id="ARBA00022741"/>
    </source>
</evidence>
<evidence type="ECO:0000256" key="2">
    <source>
        <dbReference type="ARBA" id="ARBA00023134"/>
    </source>
</evidence>
<protein>
    <recommendedName>
        <fullName evidence="4">AIG1-type G domain-containing protein</fullName>
    </recommendedName>
</protein>
<feature type="domain" description="AIG1-type G" evidence="4">
    <location>
        <begin position="1"/>
        <end position="114"/>
    </location>
</feature>
<dbReference type="EMBL" id="CM029049">
    <property type="protein sequence ID" value="KAG2572294.1"/>
    <property type="molecule type" value="Genomic_DNA"/>
</dbReference>
<evidence type="ECO:0000256" key="3">
    <source>
        <dbReference type="SAM" id="MobiDB-lite"/>
    </source>
</evidence>
<name>A0A8T0QN17_PANVG</name>
<dbReference type="InterPro" id="IPR027417">
    <property type="entry name" value="P-loop_NTPase"/>
</dbReference>
<dbReference type="Pfam" id="PF04548">
    <property type="entry name" value="AIG1"/>
    <property type="match status" value="1"/>
</dbReference>
<dbReference type="InterPro" id="IPR045058">
    <property type="entry name" value="GIMA/IAN/Toc"/>
</dbReference>